<proteinExistence type="predicted"/>
<feature type="compositionally biased region" description="Acidic residues" evidence="2">
    <location>
        <begin position="32"/>
        <end position="41"/>
    </location>
</feature>
<feature type="region of interest" description="Disordered" evidence="2">
    <location>
        <begin position="1"/>
        <end position="68"/>
    </location>
</feature>
<dbReference type="EMBL" id="GL379826">
    <property type="protein sequence ID" value="EGT49924.1"/>
    <property type="molecule type" value="Genomic_DNA"/>
</dbReference>
<feature type="compositionally biased region" description="Polar residues" evidence="2">
    <location>
        <begin position="47"/>
        <end position="64"/>
    </location>
</feature>
<dbReference type="FunCoup" id="G0N135">
    <property type="interactions" value="1154"/>
</dbReference>
<protein>
    <submittedName>
        <fullName evidence="3">Uncharacterized protein</fullName>
    </submittedName>
</protein>
<evidence type="ECO:0000313" key="3">
    <source>
        <dbReference type="EMBL" id="EGT49924.1"/>
    </source>
</evidence>
<dbReference type="InParanoid" id="G0N135"/>
<keyword evidence="4" id="KW-1185">Reference proteome</keyword>
<accession>G0N135</accession>
<dbReference type="eggNOG" id="ENOG502R8AZ">
    <property type="taxonomic scope" value="Eukaryota"/>
</dbReference>
<dbReference type="PANTHER" id="PTHR37960">
    <property type="entry name" value="PROTEIN CBG06493-RELATED"/>
    <property type="match status" value="1"/>
</dbReference>
<dbReference type="PANTHER" id="PTHR37960:SF1">
    <property type="entry name" value="BZIP DOMAIN-CONTAINING PROTEIN"/>
    <property type="match status" value="1"/>
</dbReference>
<evidence type="ECO:0000313" key="4">
    <source>
        <dbReference type="Proteomes" id="UP000008068"/>
    </source>
</evidence>
<dbReference type="HOGENOM" id="CLU_900893_0_0_1"/>
<keyword evidence="1" id="KW-0175">Coiled coil</keyword>
<evidence type="ECO:0000256" key="2">
    <source>
        <dbReference type="SAM" id="MobiDB-lite"/>
    </source>
</evidence>
<feature type="compositionally biased region" description="Low complexity" evidence="2">
    <location>
        <begin position="319"/>
        <end position="336"/>
    </location>
</feature>
<organism evidence="4">
    <name type="scientific">Caenorhabditis brenneri</name>
    <name type="common">Nematode worm</name>
    <dbReference type="NCBI Taxonomy" id="135651"/>
    <lineage>
        <taxon>Eukaryota</taxon>
        <taxon>Metazoa</taxon>
        <taxon>Ecdysozoa</taxon>
        <taxon>Nematoda</taxon>
        <taxon>Chromadorea</taxon>
        <taxon>Rhabditida</taxon>
        <taxon>Rhabditina</taxon>
        <taxon>Rhabditomorpha</taxon>
        <taxon>Rhabditoidea</taxon>
        <taxon>Rhabditidae</taxon>
        <taxon>Peloderinae</taxon>
        <taxon>Caenorhabditis</taxon>
    </lineage>
</organism>
<reference evidence="4" key="1">
    <citation type="submission" date="2011-07" db="EMBL/GenBank/DDBJ databases">
        <authorList>
            <consortium name="Caenorhabditis brenneri Sequencing and Analysis Consortium"/>
            <person name="Wilson R.K."/>
        </authorList>
    </citation>
    <scope>NUCLEOTIDE SEQUENCE [LARGE SCALE GENOMIC DNA]</scope>
    <source>
        <strain evidence="4">PB2801</strain>
    </source>
</reference>
<feature type="compositionally biased region" description="Acidic residues" evidence="2">
    <location>
        <begin position="308"/>
        <end position="318"/>
    </location>
</feature>
<evidence type="ECO:0000256" key="1">
    <source>
        <dbReference type="SAM" id="Coils"/>
    </source>
</evidence>
<feature type="compositionally biased region" description="Low complexity" evidence="2">
    <location>
        <begin position="249"/>
        <end position="260"/>
    </location>
</feature>
<feature type="region of interest" description="Disordered" evidence="2">
    <location>
        <begin position="268"/>
        <end position="336"/>
    </location>
</feature>
<gene>
    <name evidence="3" type="ORF">CAEBREN_07158</name>
</gene>
<dbReference type="OrthoDB" id="5876330at2759"/>
<sequence length="336" mass="38818">MAGIVRKLFKSGSGNSSKKATAKKQQNHSDYEVEEEDEDDYAELHFTPTTSKAACTPPRFSTSITPPPIPFQFTQSGLPLCIHQTPKLHHDETLDSDLSFEQPSQKRRKSARILDISNSGEDQIYEHTQYQLMKWERQETRHQERRKRKRAARHVEQENYVNEAFGQAVQLNEEHDEELVIKLRKERDEYKREAQKYKTKFEELEKRYKQLERRQQQMVQQQQQQNFGFQPFNGFNVFNAAPPFPLFQPPSQQQAPPTFLLQPTPSLIQQQPQQPIPFMAPRPSTSSAPFPSLGPSGPMAPRYPDPYSFEEQDDDDTSLSDLSNSSKSDTSLDGTK</sequence>
<feature type="region of interest" description="Disordered" evidence="2">
    <location>
        <begin position="241"/>
        <end position="260"/>
    </location>
</feature>
<dbReference type="Proteomes" id="UP000008068">
    <property type="component" value="Unassembled WGS sequence"/>
</dbReference>
<dbReference type="OMA" id="KWEHEES"/>
<feature type="coiled-coil region" evidence="1">
    <location>
        <begin position="173"/>
        <end position="221"/>
    </location>
</feature>
<name>G0N135_CAEBE</name>
<dbReference type="AlphaFoldDB" id="G0N135"/>